<feature type="domain" description="C2H2-type" evidence="8">
    <location>
        <begin position="478"/>
        <end position="505"/>
    </location>
</feature>
<dbReference type="FunFam" id="3.30.160.60:FF:000624">
    <property type="entry name" value="zinc finger protein 697"/>
    <property type="match status" value="1"/>
</dbReference>
<feature type="domain" description="C2H2-type" evidence="8">
    <location>
        <begin position="506"/>
        <end position="533"/>
    </location>
</feature>
<dbReference type="PROSITE" id="PS00028">
    <property type="entry name" value="ZINC_FINGER_C2H2_1"/>
    <property type="match status" value="9"/>
</dbReference>
<dbReference type="FunFam" id="3.30.160.60:FF:000446">
    <property type="entry name" value="Zinc finger protein"/>
    <property type="match status" value="1"/>
</dbReference>
<accession>A0A1A9X5Q2</accession>
<dbReference type="PANTHER" id="PTHR23235">
    <property type="entry name" value="KRUEPPEL-LIKE TRANSCRIPTION FACTOR"/>
    <property type="match status" value="1"/>
</dbReference>
<feature type="region of interest" description="Disordered" evidence="7">
    <location>
        <begin position="126"/>
        <end position="156"/>
    </location>
</feature>
<feature type="domain" description="C2H2-type" evidence="8">
    <location>
        <begin position="392"/>
        <end position="421"/>
    </location>
</feature>
<evidence type="ECO:0000256" key="2">
    <source>
        <dbReference type="ARBA" id="ARBA00022737"/>
    </source>
</evidence>
<feature type="compositionally biased region" description="Basic and acidic residues" evidence="7">
    <location>
        <begin position="143"/>
        <end position="155"/>
    </location>
</feature>
<dbReference type="AlphaFoldDB" id="A0A1A9X5Q2"/>
<feature type="domain" description="C2H2-type" evidence="8">
    <location>
        <begin position="334"/>
        <end position="361"/>
    </location>
</feature>
<reference evidence="10" key="1">
    <citation type="submission" date="2014-03" db="EMBL/GenBank/DDBJ databases">
        <authorList>
            <person name="Aksoy S."/>
            <person name="Warren W."/>
            <person name="Wilson R.K."/>
        </authorList>
    </citation>
    <scope>NUCLEOTIDE SEQUENCE [LARGE SCALE GENOMIC DNA]</scope>
    <source>
        <strain evidence="10">IAEA</strain>
    </source>
</reference>
<feature type="domain" description="C2H2-type" evidence="8">
    <location>
        <begin position="270"/>
        <end position="298"/>
    </location>
</feature>
<dbReference type="GO" id="GO:0000981">
    <property type="term" value="F:DNA-binding transcription factor activity, RNA polymerase II-specific"/>
    <property type="evidence" value="ECO:0007669"/>
    <property type="project" value="TreeGrafter"/>
</dbReference>
<evidence type="ECO:0000313" key="10">
    <source>
        <dbReference type="Proteomes" id="UP000091820"/>
    </source>
</evidence>
<feature type="domain" description="C2H2-type" evidence="8">
    <location>
        <begin position="362"/>
        <end position="391"/>
    </location>
</feature>
<evidence type="ECO:0000256" key="6">
    <source>
        <dbReference type="PROSITE-ProRule" id="PRU00042"/>
    </source>
</evidence>
<dbReference type="Proteomes" id="UP000091820">
    <property type="component" value="Unassembled WGS sequence"/>
</dbReference>
<keyword evidence="4" id="KW-0862">Zinc</keyword>
<dbReference type="InterPro" id="IPR013087">
    <property type="entry name" value="Znf_C2H2_type"/>
</dbReference>
<keyword evidence="10" id="KW-1185">Reference proteome</keyword>
<sequence length="559" mass="64948">MLKSLPTIKFNEAPKAKCGEIFCQSSRDFVIYCTLCEMKSFDFSDFVMHIENVHFDGKLLKLENSKLDYAQFLEFDVKDENNFAEQEVSVEEMSWDDMPDILNRGSSAESSKEDIEEVLTILKRTRGKPKESNNRKVRHSIKRDRDHAGISEDSKVTNSTRKIKCHQCECCNKRFVNPGLLKIHIARIHKTFINEKKNDSESEDVRVETSADDQMPESSESSETLEELTKTTHKYSKCIKITTSEGDESQNSDENYEPELENKSNNKKSYQCEDCDRNLSSAGSLKAHIARFHKTSNKKPKKELDIETPCIECDELFENQKLYDRHCIDVHDGFKCSMCDKRFKLRYQCKRHELIHKEAKQFVCSFEGCNKSFTEQYYLKRHQDIHQTERNFKCDFENCGKAFHTKRRLWAHQKIHTKPKNFICDICGYSCRERETLRVHQRTHTGERPYACKICKKCFISSSSLGEHMASHASSRTHVCKVCNARFARQKALYHHSFLHLDTKKFKCRICGSAYKQAAGLAGHMRKHREEDTIKVMPLESEKSLSTTGNNNLFAGFLS</sequence>
<dbReference type="PROSITE" id="PS50157">
    <property type="entry name" value="ZINC_FINGER_C2H2_2"/>
    <property type="match status" value="9"/>
</dbReference>
<feature type="compositionally biased region" description="Basic and acidic residues" evidence="7">
    <location>
        <begin position="197"/>
        <end position="209"/>
    </location>
</feature>
<evidence type="ECO:0000256" key="3">
    <source>
        <dbReference type="ARBA" id="ARBA00022771"/>
    </source>
</evidence>
<organism evidence="9 10">
    <name type="scientific">Glossina brevipalpis</name>
    <dbReference type="NCBI Taxonomy" id="37001"/>
    <lineage>
        <taxon>Eukaryota</taxon>
        <taxon>Metazoa</taxon>
        <taxon>Ecdysozoa</taxon>
        <taxon>Arthropoda</taxon>
        <taxon>Hexapoda</taxon>
        <taxon>Insecta</taxon>
        <taxon>Pterygota</taxon>
        <taxon>Neoptera</taxon>
        <taxon>Endopterygota</taxon>
        <taxon>Diptera</taxon>
        <taxon>Brachycera</taxon>
        <taxon>Muscomorpha</taxon>
        <taxon>Hippoboscoidea</taxon>
        <taxon>Glossinidae</taxon>
        <taxon>Glossina</taxon>
    </lineage>
</organism>
<feature type="domain" description="C2H2-type" evidence="8">
    <location>
        <begin position="450"/>
        <end position="477"/>
    </location>
</feature>
<dbReference type="PANTHER" id="PTHR23235:SF142">
    <property type="entry name" value="ZINC FINGER PROTEIN 384"/>
    <property type="match status" value="1"/>
</dbReference>
<dbReference type="SUPFAM" id="SSF57667">
    <property type="entry name" value="beta-beta-alpha zinc fingers"/>
    <property type="match status" value="5"/>
</dbReference>
<dbReference type="GO" id="GO:0008270">
    <property type="term" value="F:zinc ion binding"/>
    <property type="evidence" value="ECO:0007669"/>
    <property type="project" value="UniProtKB-KW"/>
</dbReference>
<keyword evidence="3 6" id="KW-0863">Zinc-finger</keyword>
<dbReference type="Pfam" id="PF00096">
    <property type="entry name" value="zf-C2H2"/>
    <property type="match status" value="6"/>
</dbReference>
<dbReference type="GO" id="GO:0000978">
    <property type="term" value="F:RNA polymerase II cis-regulatory region sequence-specific DNA binding"/>
    <property type="evidence" value="ECO:0007669"/>
    <property type="project" value="TreeGrafter"/>
</dbReference>
<keyword evidence="5" id="KW-0539">Nucleus</keyword>
<dbReference type="Gene3D" id="3.30.160.60">
    <property type="entry name" value="Classic Zinc Finger"/>
    <property type="match status" value="7"/>
</dbReference>
<dbReference type="FunFam" id="3.30.160.60:FF:000125">
    <property type="entry name" value="Putative zinc finger protein 143"/>
    <property type="match status" value="1"/>
</dbReference>
<dbReference type="GO" id="GO:0005634">
    <property type="term" value="C:nucleus"/>
    <property type="evidence" value="ECO:0007669"/>
    <property type="project" value="UniProtKB-ARBA"/>
</dbReference>
<feature type="region of interest" description="Disordered" evidence="7">
    <location>
        <begin position="245"/>
        <end position="265"/>
    </location>
</feature>
<dbReference type="VEuPathDB" id="VectorBase:GBRI045133"/>
<keyword evidence="2" id="KW-0677">Repeat</keyword>
<name>A0A1A9X5Q2_9MUSC</name>
<dbReference type="STRING" id="37001.A0A1A9X5Q2"/>
<evidence type="ECO:0000259" key="8">
    <source>
        <dbReference type="PROSITE" id="PS50157"/>
    </source>
</evidence>
<keyword evidence="1" id="KW-0479">Metal-binding</keyword>
<evidence type="ECO:0000313" key="9">
    <source>
        <dbReference type="EnsemblMetazoa" id="GBRI045133-PA"/>
    </source>
</evidence>
<dbReference type="SMART" id="SM00355">
    <property type="entry name" value="ZnF_C2H2"/>
    <property type="match status" value="11"/>
</dbReference>
<feature type="region of interest" description="Disordered" evidence="7">
    <location>
        <begin position="197"/>
        <end position="229"/>
    </location>
</feature>
<evidence type="ECO:0000256" key="4">
    <source>
        <dbReference type="ARBA" id="ARBA00022833"/>
    </source>
</evidence>
<feature type="domain" description="C2H2-type" evidence="8">
    <location>
        <begin position="166"/>
        <end position="189"/>
    </location>
</feature>
<feature type="domain" description="C2H2-type" evidence="8">
    <location>
        <begin position="422"/>
        <end position="449"/>
    </location>
</feature>
<dbReference type="InterPro" id="IPR036236">
    <property type="entry name" value="Znf_C2H2_sf"/>
</dbReference>
<evidence type="ECO:0000256" key="1">
    <source>
        <dbReference type="ARBA" id="ARBA00022723"/>
    </source>
</evidence>
<evidence type="ECO:0000256" key="7">
    <source>
        <dbReference type="SAM" id="MobiDB-lite"/>
    </source>
</evidence>
<protein>
    <recommendedName>
        <fullName evidence="8">C2H2-type domain-containing protein</fullName>
    </recommendedName>
</protein>
<dbReference type="EnsemblMetazoa" id="GBRI045133-RA">
    <property type="protein sequence ID" value="GBRI045133-PA"/>
    <property type="gene ID" value="GBRI045133"/>
</dbReference>
<proteinExistence type="predicted"/>
<reference evidence="9" key="2">
    <citation type="submission" date="2020-05" db="UniProtKB">
        <authorList>
            <consortium name="EnsemblMetazoa"/>
        </authorList>
    </citation>
    <scope>IDENTIFICATION</scope>
    <source>
        <strain evidence="9">IAEA</strain>
    </source>
</reference>
<evidence type="ECO:0000256" key="5">
    <source>
        <dbReference type="ARBA" id="ARBA00023242"/>
    </source>
</evidence>
<feature type="compositionally biased region" description="Acidic residues" evidence="7">
    <location>
        <begin position="245"/>
        <end position="259"/>
    </location>
</feature>